<evidence type="ECO:0000313" key="3">
    <source>
        <dbReference type="Proteomes" id="UP001302949"/>
    </source>
</evidence>
<sequence>MELPTNKMLKECSQPISIQPSYPDPSNLAKLRFTLNGNSSDINYTVWKIVYNGTEVYKSGQFKANENPIFTFNFDGLYNISCTSTNNCGKSIDLTYSFNYTKKCLKPTDITATANTSSPLIVDLSINGTITDIAKIEWIITDISSNSEIFRTEVTSSPFTAQSSMLISEGNYKVVANITNKCKETYELTSTYELKIPDIFKIEMVDIEGGTFQMGNNNGDIDEQPEHEITLSNFKISKFEVTQALWRAVMGTNPSYFPNCDECPVEQVSWNDTQIFIERFQKITGKSFRLPTEAEWEFVAKGGTKSQNFIYSGSNSLNDIAWNIDNAESKTHKVGLKIANELGIFDLTGNVFEWCQDWYDGLYYQNSPKSNPINSTTSPSKVLRGGSWSSTSKLSLVTNRTNIAPDKAFADVGFRLALD</sequence>
<comment type="caution">
    <text evidence="2">The sequence shown here is derived from an EMBL/GenBank/DDBJ whole genome shotgun (WGS) entry which is preliminary data.</text>
</comment>
<dbReference type="InterPro" id="IPR051043">
    <property type="entry name" value="Sulfatase_Mod_Factor_Kinase"/>
</dbReference>
<dbReference type="RefSeq" id="WP_323295795.1">
    <property type="nucleotide sequence ID" value="NZ_JAYFUM010000006.1"/>
</dbReference>
<dbReference type="InterPro" id="IPR005532">
    <property type="entry name" value="SUMF_dom"/>
</dbReference>
<keyword evidence="3" id="KW-1185">Reference proteome</keyword>
<dbReference type="EMBL" id="JAYFUM010000006">
    <property type="protein sequence ID" value="MEA5138628.1"/>
    <property type="molecule type" value="Genomic_DNA"/>
</dbReference>
<accession>A0ABU5Q7R1</accession>
<reference evidence="2 3" key="1">
    <citation type="submission" date="2023-12" db="EMBL/GenBank/DDBJ databases">
        <title>Novel species of the genus Arcicella isolated from rivers.</title>
        <authorList>
            <person name="Lu H."/>
        </authorList>
    </citation>
    <scope>NUCLEOTIDE SEQUENCE [LARGE SCALE GENOMIC DNA]</scope>
    <source>
        <strain evidence="2 3">KCTC 23307</strain>
    </source>
</reference>
<dbReference type="Pfam" id="PF03781">
    <property type="entry name" value="FGE-sulfatase"/>
    <property type="match status" value="1"/>
</dbReference>
<evidence type="ECO:0000313" key="2">
    <source>
        <dbReference type="EMBL" id="MEA5138628.1"/>
    </source>
</evidence>
<dbReference type="Gene3D" id="3.90.1580.10">
    <property type="entry name" value="paralog of FGE (formylglycine-generating enzyme)"/>
    <property type="match status" value="1"/>
</dbReference>
<name>A0ABU5Q7R1_9BACT</name>
<gene>
    <name evidence="2" type="ORF">VB248_05780</name>
</gene>
<protein>
    <submittedName>
        <fullName evidence="2">Formylglycine-generating enzyme family protein</fullName>
    </submittedName>
</protein>
<dbReference type="InterPro" id="IPR016187">
    <property type="entry name" value="CTDL_fold"/>
</dbReference>
<feature type="domain" description="Sulfatase-modifying factor enzyme-like" evidence="1">
    <location>
        <begin position="203"/>
        <end position="417"/>
    </location>
</feature>
<evidence type="ECO:0000259" key="1">
    <source>
        <dbReference type="Pfam" id="PF03781"/>
    </source>
</evidence>
<dbReference type="PANTHER" id="PTHR23150:SF19">
    <property type="entry name" value="FORMYLGLYCINE-GENERATING ENZYME"/>
    <property type="match status" value="1"/>
</dbReference>
<dbReference type="SUPFAM" id="SSF56436">
    <property type="entry name" value="C-type lectin-like"/>
    <property type="match status" value="1"/>
</dbReference>
<dbReference type="Proteomes" id="UP001302949">
    <property type="component" value="Unassembled WGS sequence"/>
</dbReference>
<organism evidence="2 3">
    <name type="scientific">Arcicella rigui</name>
    <dbReference type="NCBI Taxonomy" id="797020"/>
    <lineage>
        <taxon>Bacteria</taxon>
        <taxon>Pseudomonadati</taxon>
        <taxon>Bacteroidota</taxon>
        <taxon>Cytophagia</taxon>
        <taxon>Cytophagales</taxon>
        <taxon>Flectobacillaceae</taxon>
        <taxon>Arcicella</taxon>
    </lineage>
</organism>
<proteinExistence type="predicted"/>
<dbReference type="PANTHER" id="PTHR23150">
    <property type="entry name" value="SULFATASE MODIFYING FACTOR 1, 2"/>
    <property type="match status" value="1"/>
</dbReference>
<dbReference type="InterPro" id="IPR042095">
    <property type="entry name" value="SUMF_sf"/>
</dbReference>